<dbReference type="PROSITE" id="PS51188">
    <property type="entry name" value="ZF_CR"/>
    <property type="match status" value="1"/>
</dbReference>
<dbReference type="FunFam" id="2.10.230.10:FF:000002">
    <property type="entry name" value="Molecular chaperone DnaJ"/>
    <property type="match status" value="1"/>
</dbReference>
<evidence type="ECO:0000256" key="4">
    <source>
        <dbReference type="ARBA" id="ARBA00022833"/>
    </source>
</evidence>
<feature type="domain" description="CR-type" evidence="7">
    <location>
        <begin position="141"/>
        <end position="219"/>
    </location>
</feature>
<keyword evidence="4" id="KW-0862">Zinc</keyword>
<dbReference type="EMBL" id="UINC01138833">
    <property type="protein sequence ID" value="SVD25017.1"/>
    <property type="molecule type" value="Genomic_DNA"/>
</dbReference>
<feature type="non-terminal residue" evidence="8">
    <location>
        <position position="267"/>
    </location>
</feature>
<gene>
    <name evidence="8" type="ORF">METZ01_LOCUS377871</name>
</gene>
<evidence type="ECO:0000256" key="1">
    <source>
        <dbReference type="ARBA" id="ARBA00022723"/>
    </source>
</evidence>
<protein>
    <recommendedName>
        <fullName evidence="9">J domain-containing protein</fullName>
    </recommendedName>
</protein>
<dbReference type="InterPro" id="IPR018253">
    <property type="entry name" value="DnaJ_domain_CS"/>
</dbReference>
<dbReference type="Pfam" id="PF00226">
    <property type="entry name" value="DnaJ"/>
    <property type="match status" value="1"/>
</dbReference>
<dbReference type="Pfam" id="PF00684">
    <property type="entry name" value="DnaJ_CXXCXGXG"/>
    <property type="match status" value="1"/>
</dbReference>
<dbReference type="SMART" id="SM00271">
    <property type="entry name" value="DnaJ"/>
    <property type="match status" value="1"/>
</dbReference>
<evidence type="ECO:0000313" key="8">
    <source>
        <dbReference type="EMBL" id="SVD25017.1"/>
    </source>
</evidence>
<dbReference type="InterPro" id="IPR002939">
    <property type="entry name" value="DnaJ_C"/>
</dbReference>
<dbReference type="InterPro" id="IPR001623">
    <property type="entry name" value="DnaJ_domain"/>
</dbReference>
<evidence type="ECO:0000256" key="5">
    <source>
        <dbReference type="ARBA" id="ARBA00023186"/>
    </source>
</evidence>
<sequence length="267" mass="28627">MAKRDFYDVLSVGKDADADEIKKAYRKKAVQFHPDKNPDDKTAEGKFKEVGEAFEVLSDDQKRAAYDQMGHAAFESGGGGGFQGGSGDPFEVFNQVFGGGSSGGIFEQFFGGGSRQDPTDSQRGADLRYDMEIDFEEAVLGCEKQISITKLDACGKCNGDGASPGSSRKRCGTCDGQGQVVAQRGFFRMQQTCPHCDGVGTVLEKPCGDCRGSGRKEKKSKITLKVPAGVNTGTRLRRTGNGEAGLRGAPNGDLYVVLHARTHEIFD</sequence>
<dbReference type="PROSITE" id="PS50076">
    <property type="entry name" value="DNAJ_2"/>
    <property type="match status" value="1"/>
</dbReference>
<evidence type="ECO:0000256" key="3">
    <source>
        <dbReference type="ARBA" id="ARBA00022771"/>
    </source>
</evidence>
<evidence type="ECO:0000256" key="2">
    <source>
        <dbReference type="ARBA" id="ARBA00022737"/>
    </source>
</evidence>
<evidence type="ECO:0000259" key="7">
    <source>
        <dbReference type="PROSITE" id="PS51188"/>
    </source>
</evidence>
<dbReference type="InterPro" id="IPR036869">
    <property type="entry name" value="J_dom_sf"/>
</dbReference>
<evidence type="ECO:0000259" key="6">
    <source>
        <dbReference type="PROSITE" id="PS50076"/>
    </source>
</evidence>
<dbReference type="PROSITE" id="PS00636">
    <property type="entry name" value="DNAJ_1"/>
    <property type="match status" value="1"/>
</dbReference>
<dbReference type="InterPro" id="IPR008971">
    <property type="entry name" value="HSP40/DnaJ_pept-bd"/>
</dbReference>
<feature type="domain" description="J" evidence="6">
    <location>
        <begin position="5"/>
        <end position="70"/>
    </location>
</feature>
<keyword evidence="5" id="KW-0143">Chaperone</keyword>
<dbReference type="CDD" id="cd10719">
    <property type="entry name" value="DnaJ_zf"/>
    <property type="match status" value="1"/>
</dbReference>
<keyword evidence="2" id="KW-0677">Repeat</keyword>
<dbReference type="SUPFAM" id="SSF57938">
    <property type="entry name" value="DnaJ/Hsp40 cysteine-rich domain"/>
    <property type="match status" value="1"/>
</dbReference>
<dbReference type="PANTHER" id="PTHR43096">
    <property type="entry name" value="DNAJ HOMOLOG 1, MITOCHONDRIAL-RELATED"/>
    <property type="match status" value="1"/>
</dbReference>
<dbReference type="PANTHER" id="PTHR43096:SF52">
    <property type="entry name" value="DNAJ HOMOLOG 1, MITOCHONDRIAL-RELATED"/>
    <property type="match status" value="1"/>
</dbReference>
<dbReference type="SUPFAM" id="SSF49493">
    <property type="entry name" value="HSP40/DnaJ peptide-binding domain"/>
    <property type="match status" value="1"/>
</dbReference>
<evidence type="ECO:0008006" key="9">
    <source>
        <dbReference type="Google" id="ProtNLM"/>
    </source>
</evidence>
<dbReference type="Pfam" id="PF01556">
    <property type="entry name" value="DnaJ_C"/>
    <property type="match status" value="1"/>
</dbReference>
<dbReference type="SUPFAM" id="SSF46565">
    <property type="entry name" value="Chaperone J-domain"/>
    <property type="match status" value="1"/>
</dbReference>
<dbReference type="GO" id="GO:0008270">
    <property type="term" value="F:zinc ion binding"/>
    <property type="evidence" value="ECO:0007669"/>
    <property type="project" value="UniProtKB-KW"/>
</dbReference>
<dbReference type="GO" id="GO:0042026">
    <property type="term" value="P:protein refolding"/>
    <property type="evidence" value="ECO:0007669"/>
    <property type="project" value="TreeGrafter"/>
</dbReference>
<proteinExistence type="predicted"/>
<dbReference type="Gene3D" id="1.10.287.110">
    <property type="entry name" value="DnaJ domain"/>
    <property type="match status" value="1"/>
</dbReference>
<accession>A0A382TTR8</accession>
<dbReference type="InterPro" id="IPR036410">
    <property type="entry name" value="HSP_DnaJ_Cys-rich_dom_sf"/>
</dbReference>
<reference evidence="8" key="1">
    <citation type="submission" date="2018-05" db="EMBL/GenBank/DDBJ databases">
        <authorList>
            <person name="Lanie J.A."/>
            <person name="Ng W.-L."/>
            <person name="Kazmierczak K.M."/>
            <person name="Andrzejewski T.M."/>
            <person name="Davidsen T.M."/>
            <person name="Wayne K.J."/>
            <person name="Tettelin H."/>
            <person name="Glass J.I."/>
            <person name="Rusch D."/>
            <person name="Podicherti R."/>
            <person name="Tsui H.-C.T."/>
            <person name="Winkler M.E."/>
        </authorList>
    </citation>
    <scope>NUCLEOTIDE SEQUENCE</scope>
</reference>
<organism evidence="8">
    <name type="scientific">marine metagenome</name>
    <dbReference type="NCBI Taxonomy" id="408172"/>
    <lineage>
        <taxon>unclassified sequences</taxon>
        <taxon>metagenomes</taxon>
        <taxon>ecological metagenomes</taxon>
    </lineage>
</organism>
<dbReference type="Gene3D" id="2.10.230.10">
    <property type="entry name" value="Heat shock protein DnaJ, cysteine-rich domain"/>
    <property type="match status" value="1"/>
</dbReference>
<dbReference type="GO" id="GO:0005737">
    <property type="term" value="C:cytoplasm"/>
    <property type="evidence" value="ECO:0007669"/>
    <property type="project" value="TreeGrafter"/>
</dbReference>
<dbReference type="NCBIfam" id="NF008035">
    <property type="entry name" value="PRK10767.1"/>
    <property type="match status" value="1"/>
</dbReference>
<dbReference type="GO" id="GO:0051082">
    <property type="term" value="F:unfolded protein binding"/>
    <property type="evidence" value="ECO:0007669"/>
    <property type="project" value="InterPro"/>
</dbReference>
<dbReference type="CDD" id="cd06257">
    <property type="entry name" value="DnaJ"/>
    <property type="match status" value="1"/>
</dbReference>
<dbReference type="InterPro" id="IPR001305">
    <property type="entry name" value="HSP_DnaJ_Cys-rich_dom"/>
</dbReference>
<dbReference type="PRINTS" id="PR00625">
    <property type="entry name" value="JDOMAIN"/>
</dbReference>
<dbReference type="Gene3D" id="2.60.260.20">
    <property type="entry name" value="Urease metallochaperone UreE, N-terminal domain"/>
    <property type="match status" value="1"/>
</dbReference>
<name>A0A382TTR8_9ZZZZ</name>
<keyword evidence="3" id="KW-0863">Zinc-finger</keyword>
<dbReference type="AlphaFoldDB" id="A0A382TTR8"/>
<keyword evidence="1" id="KW-0479">Metal-binding</keyword>
<dbReference type="GO" id="GO:0031072">
    <property type="term" value="F:heat shock protein binding"/>
    <property type="evidence" value="ECO:0007669"/>
    <property type="project" value="InterPro"/>
</dbReference>